<keyword evidence="3" id="KW-1185">Reference proteome</keyword>
<dbReference type="PATRIC" id="fig|1121448.10.peg.1671"/>
<dbReference type="eggNOG" id="ENOG502ZT54">
    <property type="taxonomic scope" value="Bacteria"/>
</dbReference>
<proteinExistence type="predicted"/>
<reference evidence="2 3" key="1">
    <citation type="journal article" date="2013" name="J. Bacteriol.">
        <title>Roles of HynAB and Ech, the only two hydrogenases found in the model sulfate reducer Desulfovibrio gigas.</title>
        <authorList>
            <person name="Morais-Silva F.O."/>
            <person name="Santos C.I."/>
            <person name="Rodrigues R."/>
            <person name="Pereira I.A."/>
            <person name="Rodrigues-Pousada C."/>
        </authorList>
    </citation>
    <scope>NUCLEOTIDE SEQUENCE [LARGE SCALE GENOMIC DNA]</scope>
    <source>
        <strain evidence="3">ATCC 19364 / DSM 1382 / NCIMB 9332 / VKM B-1759</strain>
    </source>
</reference>
<dbReference type="KEGG" id="dgg:DGI_1685"/>
<gene>
    <name evidence="2" type="ORF">DGI_1685</name>
</gene>
<dbReference type="Proteomes" id="UP000016587">
    <property type="component" value="Chromosome"/>
</dbReference>
<accession>T2GBF3</accession>
<dbReference type="EMBL" id="CP006585">
    <property type="protein sequence ID" value="AGW13504.1"/>
    <property type="molecule type" value="Genomic_DNA"/>
</dbReference>
<organism evidence="2 3">
    <name type="scientific">Megalodesulfovibrio gigas (strain ATCC 19364 / DSM 1382 / NCIMB 9332 / VKM B-1759)</name>
    <name type="common">Desulfovibrio gigas</name>
    <dbReference type="NCBI Taxonomy" id="1121448"/>
    <lineage>
        <taxon>Bacteria</taxon>
        <taxon>Pseudomonadati</taxon>
        <taxon>Thermodesulfobacteriota</taxon>
        <taxon>Desulfovibrionia</taxon>
        <taxon>Desulfovibrionales</taxon>
        <taxon>Desulfovibrionaceae</taxon>
        <taxon>Megalodesulfovibrio</taxon>
    </lineage>
</organism>
<feature type="compositionally biased region" description="Polar residues" evidence="1">
    <location>
        <begin position="1"/>
        <end position="14"/>
    </location>
</feature>
<name>T2GBF3_MEGG1</name>
<protein>
    <submittedName>
        <fullName evidence="2">Uncharacterized protein</fullName>
    </submittedName>
</protein>
<dbReference type="AlphaFoldDB" id="T2GBF3"/>
<feature type="region of interest" description="Disordered" evidence="1">
    <location>
        <begin position="1"/>
        <end position="21"/>
    </location>
</feature>
<reference evidence="3" key="2">
    <citation type="submission" date="2013-07" db="EMBL/GenBank/DDBJ databases">
        <authorList>
            <person name="Morais-Silva F.O."/>
            <person name="Rezende A.M."/>
            <person name="Pimentel C."/>
            <person name="Resende D.M."/>
            <person name="Santos C.I."/>
            <person name="Clemente C."/>
            <person name="de Oliveira L.M."/>
            <person name="da Silva S.M."/>
            <person name="Costa D.A."/>
            <person name="Varela-Raposo A."/>
            <person name="Horacio E.C.A."/>
            <person name="Matos M."/>
            <person name="Flores O."/>
            <person name="Ruiz J.C."/>
            <person name="Rodrigues-Pousada C."/>
        </authorList>
    </citation>
    <scope>NUCLEOTIDE SEQUENCE [LARGE SCALE GENOMIC DNA]</scope>
    <source>
        <strain evidence="3">ATCC 19364 / DSM 1382 / NCIMB 9332 / VKM B-1759</strain>
    </source>
</reference>
<evidence type="ECO:0000313" key="2">
    <source>
        <dbReference type="EMBL" id="AGW13504.1"/>
    </source>
</evidence>
<sequence>MPKAATSRNTTQDPTVLATPEGKHAHDSFRQFCSQFVQKVGSSYDKGTITNIKVEKRDGKYVARYVNLDQNSVHLLVKTSGYDHTPFVGVLQYSEQLFEAEGDTAQAAKAGAFKMINSVTVRELFRYANKKWQF</sequence>
<evidence type="ECO:0000256" key="1">
    <source>
        <dbReference type="SAM" id="MobiDB-lite"/>
    </source>
</evidence>
<evidence type="ECO:0000313" key="3">
    <source>
        <dbReference type="Proteomes" id="UP000016587"/>
    </source>
</evidence>
<dbReference type="HOGENOM" id="CLU_1892828_0_0_7"/>